<evidence type="ECO:0000313" key="7">
    <source>
        <dbReference type="EMBL" id="KJE88926.1"/>
    </source>
</evidence>
<dbReference type="InterPro" id="IPR052743">
    <property type="entry name" value="Glutaminase_GtaA"/>
</dbReference>
<feature type="chain" id="PRO_5002268226" evidence="3">
    <location>
        <begin position="32"/>
        <end position="1101"/>
    </location>
</feature>
<feature type="domain" description="Glutaminase A N-terminal" evidence="6">
    <location>
        <begin position="112"/>
        <end position="330"/>
    </location>
</feature>
<dbReference type="InterPro" id="IPR033433">
    <property type="entry name" value="GtaA_N"/>
</dbReference>
<keyword evidence="2" id="KW-0472">Membrane</keyword>
<dbReference type="Pfam" id="PF16334">
    <property type="entry name" value="DUF4964"/>
    <property type="match status" value="1"/>
</dbReference>
<evidence type="ECO:0000313" key="8">
    <source>
        <dbReference type="Proteomes" id="UP000008743"/>
    </source>
</evidence>
<dbReference type="InParanoid" id="A0A0D2U121"/>
<dbReference type="PANTHER" id="PTHR31987:SF1">
    <property type="entry name" value="GLUTAMINASE A"/>
    <property type="match status" value="1"/>
</dbReference>
<dbReference type="RefSeq" id="XP_004365367.1">
    <property type="nucleotide sequence ID" value="XM_004365310.2"/>
</dbReference>
<evidence type="ECO:0000256" key="1">
    <source>
        <dbReference type="SAM" id="MobiDB-lite"/>
    </source>
</evidence>
<sequence length="1101" mass="113090">MVVHAASSSHCRALVAVSALLLAVCVPLASAALSPYFRPPAFPIVANNPYWSIWSLSDAPGRSWTEHANGGVQAMTGYAKVDSTYYRFLGVPSVGGTGIIVDPISTQILPLSTVYTFKLGTAIQMVLTFSNPAQLDDDTLVSVPVTYVTFALSSLDGASHTVSLYIDHSAELVVADPATSVNWNDVSTSANTIIRMGANVQSVLSGSTNDRINWGNAYMAAPKETALVGTVSSDANCRNAFISGAAAPALQTGPRNGNDNWPVLSLRWNGLSVTSTTSVTKFMTLSYDNVNTMNFFSKVLPPLWSTKIGTILTVIAQMHTNYATYMSAINARNTALVTLFDKRGSNSYTTLLSLVYRQVTASTEHAIDTTTQQHYVFMKTFATSSTNGPVNGQVNAVTTMFFASPFYLLLNPSLVPKMLLPVLKYANSETSFPYTRSWAPSHLGQWPLCTTAVPTTYDMPVEHTANMLIMITAAAQRGAPLTYLQPYWPLLTTWANYLVASLPFPTSQLFVDSYGTASANNVNLAMKGAIGVGAYSLLLSLTGNTTAAAQYMNSATSFASQILAQSFSTDHYLREKGAAATTWSLKYNLLFDRVLKLGLFADAVMTTEQTFYTPKMGAYGLPVDSTTSANGRVGEQGFVAATGTTAQFTSIFDKLFLYANTTASRLPLGDYYVVGSGANVDFRAGAFVGGLYARELLEDVRAVASTSSISARAASTVSAATASSASLASFSSASIASASSASLGSASSASIASASIASSQSASIASASSASAASVASSASASIASASSASDASLATASSEAWQTFVASEASAASDASVASSASATVASASSASDASVATASSASDASVSSASLASDASDASVASSVSASVASVSSASDASVASVASDATVASDASVASSVSASVATVSSASDASDASVASTASASLATVSSASGASLASASSAAWQTSAASAASAAAAAGSDSDSTPIIIGVVVGVVCLLLIVLVIVLVLRRRRVRKPASAPAFDSTAPFFQVPSSIVANSTFDPSYDDLHTPSEPNYDTLQNVSGAETKSEAAVVSESTYDELKGAHSGAPQSETLYSELRTSHPPQDSPTQEDALKATD</sequence>
<dbReference type="InterPro" id="IPR032514">
    <property type="entry name" value="GtaA_central"/>
</dbReference>
<keyword evidence="2" id="KW-0812">Transmembrane</keyword>
<dbReference type="PhylomeDB" id="A0A0D2U121"/>
<feature type="region of interest" description="Disordered" evidence="1">
    <location>
        <begin position="1053"/>
        <end position="1101"/>
    </location>
</feature>
<reference evidence="8" key="1">
    <citation type="submission" date="2011-02" db="EMBL/GenBank/DDBJ databases">
        <title>The Genome Sequence of Capsaspora owczarzaki ATCC 30864.</title>
        <authorList>
            <person name="Russ C."/>
            <person name="Cuomo C."/>
            <person name="Burger G."/>
            <person name="Gray M.W."/>
            <person name="Holland P.W.H."/>
            <person name="King N."/>
            <person name="Lang F.B.F."/>
            <person name="Roger A.J."/>
            <person name="Ruiz-Trillo I."/>
            <person name="Young S.K."/>
            <person name="Zeng Q."/>
            <person name="Gargeya S."/>
            <person name="Alvarado L."/>
            <person name="Berlin A."/>
            <person name="Chapman S.B."/>
            <person name="Chen Z."/>
            <person name="Freedman E."/>
            <person name="Gellesch M."/>
            <person name="Goldberg J."/>
            <person name="Griggs A."/>
            <person name="Gujja S."/>
            <person name="Heilman E."/>
            <person name="Heiman D."/>
            <person name="Howarth C."/>
            <person name="Mehta T."/>
            <person name="Neiman D."/>
            <person name="Pearson M."/>
            <person name="Roberts A."/>
            <person name="Saif S."/>
            <person name="Shea T."/>
            <person name="Shenoy N."/>
            <person name="Sisk P."/>
            <person name="Stolte C."/>
            <person name="Sykes S."/>
            <person name="White J."/>
            <person name="Yandava C."/>
            <person name="Haas B."/>
            <person name="Nusbaum C."/>
            <person name="Birren B."/>
        </authorList>
    </citation>
    <scope>NUCLEOTIDE SEQUENCE</scope>
    <source>
        <strain evidence="8">ATCC 30864</strain>
    </source>
</reference>
<dbReference type="OrthoDB" id="3918848at2759"/>
<dbReference type="InterPro" id="IPR032515">
    <property type="entry name" value="DUF4964"/>
</dbReference>
<organism evidence="7 8">
    <name type="scientific">Capsaspora owczarzaki (strain ATCC 30864)</name>
    <dbReference type="NCBI Taxonomy" id="595528"/>
    <lineage>
        <taxon>Eukaryota</taxon>
        <taxon>Filasterea</taxon>
        <taxon>Capsaspora</taxon>
    </lineage>
</organism>
<evidence type="ECO:0000256" key="2">
    <source>
        <dbReference type="SAM" id="Phobius"/>
    </source>
</evidence>
<keyword evidence="2" id="KW-1133">Transmembrane helix</keyword>
<dbReference type="AlphaFoldDB" id="A0A0D2U121"/>
<keyword evidence="3" id="KW-0732">Signal</keyword>
<feature type="domain" description="Glutaminase A central" evidence="5">
    <location>
        <begin position="345"/>
        <end position="694"/>
    </location>
</feature>
<feature type="domain" description="DUF4964" evidence="4">
    <location>
        <begin position="30"/>
        <end position="92"/>
    </location>
</feature>
<dbReference type="PANTHER" id="PTHR31987">
    <property type="entry name" value="GLUTAMINASE A-RELATED"/>
    <property type="match status" value="1"/>
</dbReference>
<dbReference type="eggNOG" id="ENOG502QPQS">
    <property type="taxonomic scope" value="Eukaryota"/>
</dbReference>
<evidence type="ECO:0000259" key="4">
    <source>
        <dbReference type="Pfam" id="PF16334"/>
    </source>
</evidence>
<dbReference type="Proteomes" id="UP000008743">
    <property type="component" value="Unassembled WGS sequence"/>
</dbReference>
<protein>
    <submittedName>
        <fullName evidence="7">Glutaminase</fullName>
    </submittedName>
</protein>
<keyword evidence="8" id="KW-1185">Reference proteome</keyword>
<accession>A0A0D2U121</accession>
<name>A0A0D2U121_CAPO3</name>
<proteinExistence type="predicted"/>
<dbReference type="Pfam" id="PF16335">
    <property type="entry name" value="GtaA_6_Hairpin"/>
    <property type="match status" value="1"/>
</dbReference>
<gene>
    <name evidence="7" type="ORF">CAOG_000496</name>
</gene>
<dbReference type="Pfam" id="PF17168">
    <property type="entry name" value="DUF5127"/>
    <property type="match status" value="1"/>
</dbReference>
<feature type="transmembrane region" description="Helical" evidence="2">
    <location>
        <begin position="968"/>
        <end position="990"/>
    </location>
</feature>
<evidence type="ECO:0000259" key="6">
    <source>
        <dbReference type="Pfam" id="PF17168"/>
    </source>
</evidence>
<evidence type="ECO:0000259" key="5">
    <source>
        <dbReference type="Pfam" id="PF16335"/>
    </source>
</evidence>
<feature type="signal peptide" evidence="3">
    <location>
        <begin position="1"/>
        <end position="31"/>
    </location>
</feature>
<dbReference type="EMBL" id="KE346360">
    <property type="protein sequence ID" value="KJE88926.1"/>
    <property type="molecule type" value="Genomic_DNA"/>
</dbReference>
<evidence type="ECO:0000256" key="3">
    <source>
        <dbReference type="SAM" id="SignalP"/>
    </source>
</evidence>